<proteinExistence type="predicted"/>
<evidence type="ECO:0000256" key="2">
    <source>
        <dbReference type="ARBA" id="ARBA00022840"/>
    </source>
</evidence>
<dbReference type="EMBL" id="KC117377">
    <property type="protein sequence ID" value="AGC34428.1"/>
    <property type="molecule type" value="Genomic_DNA"/>
</dbReference>
<dbReference type="InterPro" id="IPR027417">
    <property type="entry name" value="P-loop_NTPase"/>
</dbReference>
<dbReference type="KEGG" id="vg:14477300"/>
<dbReference type="SUPFAM" id="SSF52540">
    <property type="entry name" value="P-loop containing nucleoside triphosphate hydrolases"/>
    <property type="match status" value="1"/>
</dbReference>
<dbReference type="OrthoDB" id="3210at10239"/>
<feature type="domain" description="ATPase dynein-related AAA" evidence="4">
    <location>
        <begin position="148"/>
        <end position="329"/>
    </location>
</feature>
<keyword evidence="1" id="KW-0547">Nucleotide-binding</keyword>
<accession>L7TJ60</accession>
<reference evidence="5 6" key="1">
    <citation type="journal article" date="2013" name="J. Virol.">
        <title>Insights into head-tailed viruses infecting extremely halophilic archaea.</title>
        <authorList>
            <person name="Pietila M.K."/>
            <person name="Laurinmaki P."/>
            <person name="Russell D.A."/>
            <person name="Ko C.C."/>
            <person name="Jacobs-Sera D."/>
            <person name="Butcher S.J."/>
            <person name="Bamford D.H."/>
            <person name="Hendrix R.W."/>
        </authorList>
    </citation>
    <scope>NUCLEOTIDE SEQUENCE [LARGE SCALE GENOMIC DNA]</scope>
</reference>
<dbReference type="GO" id="GO:0030687">
    <property type="term" value="C:preribosome, large subunit precursor"/>
    <property type="evidence" value="ECO:0007669"/>
    <property type="project" value="TreeGrafter"/>
</dbReference>
<evidence type="ECO:0000256" key="3">
    <source>
        <dbReference type="SAM" id="MobiDB-lite"/>
    </source>
</evidence>
<keyword evidence="2" id="KW-0067">ATP-binding</keyword>
<dbReference type="Gene3D" id="3.40.50.300">
    <property type="entry name" value="P-loop containing nucleotide triphosphate hydrolases"/>
    <property type="match status" value="1"/>
</dbReference>
<dbReference type="GO" id="GO:0005524">
    <property type="term" value="F:ATP binding"/>
    <property type="evidence" value="ECO:0007669"/>
    <property type="project" value="UniProtKB-KW"/>
</dbReference>
<dbReference type="PANTHER" id="PTHR48103">
    <property type="entry name" value="MIDASIN-RELATED"/>
    <property type="match status" value="1"/>
</dbReference>
<dbReference type="PANTHER" id="PTHR48103:SF2">
    <property type="entry name" value="MIDASIN"/>
    <property type="match status" value="1"/>
</dbReference>
<dbReference type="GeneID" id="14477300"/>
<organism evidence="5 6">
    <name type="scientific">Haloarcula vallismortis tailed virus 1</name>
    <dbReference type="NCBI Taxonomy" id="1262528"/>
    <lineage>
        <taxon>Viruses</taxon>
        <taxon>Duplodnaviria</taxon>
        <taxon>Heunggongvirae</taxon>
        <taxon>Uroviricota</taxon>
        <taxon>Caudoviricetes</taxon>
        <taxon>Thumleimavirales</taxon>
        <taxon>Druskaviridae</taxon>
        <taxon>Tredecimvirus</taxon>
        <taxon>Tredecimvirus thailandense</taxon>
        <taxon>Tredecimvirus HVTV1</taxon>
    </lineage>
</organism>
<evidence type="ECO:0000259" key="4">
    <source>
        <dbReference type="Pfam" id="PF07728"/>
    </source>
</evidence>
<dbReference type="Proteomes" id="UP000011137">
    <property type="component" value="Segment"/>
</dbReference>
<evidence type="ECO:0000313" key="5">
    <source>
        <dbReference type="EMBL" id="AGC34428.1"/>
    </source>
</evidence>
<feature type="region of interest" description="Disordered" evidence="3">
    <location>
        <begin position="1"/>
        <end position="21"/>
    </location>
</feature>
<dbReference type="Pfam" id="PF07728">
    <property type="entry name" value="AAA_5"/>
    <property type="match status" value="1"/>
</dbReference>
<gene>
    <name evidence="5" type="primary">59</name>
    <name evidence="5" type="ORF">HVTV1_59</name>
</gene>
<sequence length="445" mass="49467">MSKAARKQLSEMFADSGDGELPFEPTVESLMEQQDVQKVTAESYVWDYCETDTDAHGEKVILGMKDTPGETQSRGDDVDNLSKIVSLEVPAGLPTGDKFEEYLDVLDNPDHPLVPDSLHGYYKRELEGGVSDIRTVAFDMSDPEFYTMLKGHTGTGKNALVTHVCGSTNRPAVRVNFGLETNKEKVVGMWVPEQDGSGWTWQDGLLTWCARYGGTFIADEFNGAGGEATMPLHGLLEEEGKRFLSIEERGEVLRDLPVENGEISDAADKHDLEMPEDKALAAHYARVEKWDNEEHVGQYIHPEFSFVATINPSSYAGTQNMNDATRNRFYEEWIPYMEWDAEKRLLVSRTPLSDGDAESIVKTANRIRARLAGPRSALPEGSKRKLSMFDDEGGDIYSPIGTRDLIKVGRKTKLMDPNQAAKSIFKNAANPEDVSAIEGIIDKVF</sequence>
<dbReference type="InterPro" id="IPR011704">
    <property type="entry name" value="ATPase_dyneun-rel_AAA"/>
</dbReference>
<dbReference type="RefSeq" id="YP_007378964.1">
    <property type="nucleotide sequence ID" value="NC_020158.1"/>
</dbReference>
<name>L7TJ60_9CAUD</name>
<evidence type="ECO:0000256" key="1">
    <source>
        <dbReference type="ARBA" id="ARBA00022741"/>
    </source>
</evidence>
<keyword evidence="6" id="KW-1185">Reference proteome</keyword>
<dbReference type="GO" id="GO:0016887">
    <property type="term" value="F:ATP hydrolysis activity"/>
    <property type="evidence" value="ECO:0007669"/>
    <property type="project" value="InterPro"/>
</dbReference>
<protein>
    <submittedName>
        <fullName evidence="5">ATPase AAA</fullName>
    </submittedName>
</protein>
<evidence type="ECO:0000313" key="6">
    <source>
        <dbReference type="Proteomes" id="UP000011137"/>
    </source>
</evidence>